<name>A0ABX8MAY1_9PSED</name>
<feature type="transmembrane region" description="Helical" evidence="5">
    <location>
        <begin position="192"/>
        <end position="209"/>
    </location>
</feature>
<feature type="transmembrane region" description="Helical" evidence="5">
    <location>
        <begin position="45"/>
        <end position="61"/>
    </location>
</feature>
<comment type="subcellular location">
    <subcellularLocation>
        <location evidence="1">Membrane</location>
        <topology evidence="1">Multi-pass membrane protein</topology>
    </subcellularLocation>
</comment>
<evidence type="ECO:0000313" key="8">
    <source>
        <dbReference type="Proteomes" id="UP001047646"/>
    </source>
</evidence>
<keyword evidence="3 5" id="KW-1133">Transmembrane helix</keyword>
<gene>
    <name evidence="7" type="ORF">KSS95_05355</name>
</gene>
<evidence type="ECO:0000256" key="5">
    <source>
        <dbReference type="SAM" id="Phobius"/>
    </source>
</evidence>
<keyword evidence="2 5" id="KW-0812">Transmembrane</keyword>
<dbReference type="InterPro" id="IPR051533">
    <property type="entry name" value="WaaL-like"/>
</dbReference>
<reference evidence="7" key="1">
    <citation type="journal article" date="2021" name="Microorganisms">
        <title>The Ever-Expanding Pseudomonas Genus: Description of 43 New Species and Partition of the Pseudomonas putida Group.</title>
        <authorList>
            <person name="Girard L."/>
            <person name="Lood C."/>
            <person name="Hofte M."/>
            <person name="Vandamme P."/>
            <person name="Rokni-Zadeh H."/>
            <person name="van Noort V."/>
            <person name="Lavigne R."/>
            <person name="De Mot R."/>
        </authorList>
    </citation>
    <scope>NUCLEOTIDE SEQUENCE</scope>
    <source>
        <strain evidence="7">COW39</strain>
    </source>
</reference>
<evidence type="ECO:0000256" key="4">
    <source>
        <dbReference type="ARBA" id="ARBA00023136"/>
    </source>
</evidence>
<proteinExistence type="predicted"/>
<feature type="domain" description="O-antigen ligase-related" evidence="6">
    <location>
        <begin position="199"/>
        <end position="323"/>
    </location>
</feature>
<feature type="transmembrane region" description="Helical" evidence="5">
    <location>
        <begin position="168"/>
        <end position="185"/>
    </location>
</feature>
<dbReference type="InterPro" id="IPR007016">
    <property type="entry name" value="O-antigen_ligase-rel_domated"/>
</dbReference>
<feature type="transmembrane region" description="Helical" evidence="5">
    <location>
        <begin position="12"/>
        <end position="33"/>
    </location>
</feature>
<feature type="transmembrane region" description="Helical" evidence="5">
    <location>
        <begin position="215"/>
        <end position="230"/>
    </location>
</feature>
<evidence type="ECO:0000256" key="3">
    <source>
        <dbReference type="ARBA" id="ARBA00022989"/>
    </source>
</evidence>
<keyword evidence="8" id="KW-1185">Reference proteome</keyword>
<feature type="transmembrane region" description="Helical" evidence="5">
    <location>
        <begin position="370"/>
        <end position="387"/>
    </location>
</feature>
<dbReference type="Proteomes" id="UP001047646">
    <property type="component" value="Chromosome"/>
</dbReference>
<evidence type="ECO:0000313" key="7">
    <source>
        <dbReference type="EMBL" id="QXH36261.1"/>
    </source>
</evidence>
<feature type="transmembrane region" description="Helical" evidence="5">
    <location>
        <begin position="338"/>
        <end position="358"/>
    </location>
</feature>
<feature type="transmembrane region" description="Helical" evidence="5">
    <location>
        <begin position="105"/>
        <end position="122"/>
    </location>
</feature>
<dbReference type="PANTHER" id="PTHR37422">
    <property type="entry name" value="TEICHURONIC ACID BIOSYNTHESIS PROTEIN TUAE"/>
    <property type="match status" value="1"/>
</dbReference>
<sequence length="614" mass="67920">MHLSCVKTGANRLFDTISLWLLPAGLFFLLSALFLFPERSVQHKLYYALFSIPTLLALCLRPGEFKPLLREPLVQLFVLFAAIAIVSLGWSASDEGTSSLIKRPLHIFMLFAGMTLLVRHRLEALPPLLLASALVALFGTLPALVDFFQHPPTDQRLIGGGALDNPLLSSHLFGFFSIYWLVLCMTSRDLRVLAISGCALAVMGVLILATGSRTPLLAMTLAAIWLACLRRDGRAKLLLAGLVLAAVATVLLFGQMILERGSSLRFEIWRMALELISQRPLLGHGYGTPLTLDTSAGYTLSEPHNFALGVLYDVGLLGLLPWLGLLGYGLYSGWRNRANPLFVLASTLLMYGIAAGLTEGGGIMSRPKEHWFLLWIPLALLGALNIARRTGMLPQQVMQALAPEAARQLMANAHVIEEDGLGPKVLRLADGSFLKLFRRRRWLTSGSFNPYATRFANNSQQLVTLGFVAPRILGLYRLADDSTAVHYQPLPGHTLRQALEQAPSVEARQALTLRFGRYLAQLHEQGVYFRSLHLGNVLINEGELALIDVADMRILPSPLSLELRQRNLRHMQRYQQDRGWLFEAHVAQLLEGYADQASAPAVARLERHIQANRA</sequence>
<dbReference type="PANTHER" id="PTHR37422:SF13">
    <property type="entry name" value="LIPOPOLYSACCHARIDE BIOSYNTHESIS PROTEIN PA4999-RELATED"/>
    <property type="match status" value="1"/>
</dbReference>
<dbReference type="EMBL" id="CP077073">
    <property type="protein sequence ID" value="QXH36261.1"/>
    <property type="molecule type" value="Genomic_DNA"/>
</dbReference>
<dbReference type="GO" id="GO:0016874">
    <property type="term" value="F:ligase activity"/>
    <property type="evidence" value="ECO:0007669"/>
    <property type="project" value="UniProtKB-KW"/>
</dbReference>
<protein>
    <submittedName>
        <fullName evidence="7">O-antigen ligase family protein</fullName>
    </submittedName>
</protein>
<evidence type="ECO:0000259" key="6">
    <source>
        <dbReference type="Pfam" id="PF04932"/>
    </source>
</evidence>
<feature type="transmembrane region" description="Helical" evidence="5">
    <location>
        <begin position="73"/>
        <end position="93"/>
    </location>
</feature>
<keyword evidence="7" id="KW-0436">Ligase</keyword>
<evidence type="ECO:0000256" key="1">
    <source>
        <dbReference type="ARBA" id="ARBA00004141"/>
    </source>
</evidence>
<dbReference type="Pfam" id="PF04932">
    <property type="entry name" value="Wzy_C"/>
    <property type="match status" value="1"/>
</dbReference>
<evidence type="ECO:0000256" key="2">
    <source>
        <dbReference type="ARBA" id="ARBA00022692"/>
    </source>
</evidence>
<dbReference type="RefSeq" id="WP_217852289.1">
    <property type="nucleotide sequence ID" value="NZ_CP077073.1"/>
</dbReference>
<feature type="transmembrane region" description="Helical" evidence="5">
    <location>
        <begin position="310"/>
        <end position="331"/>
    </location>
</feature>
<accession>A0ABX8MAY1</accession>
<keyword evidence="4 5" id="KW-0472">Membrane</keyword>
<organism evidence="7 8">
    <name type="scientific">Pseudomonas muyukensis</name>
    <dbReference type="NCBI Taxonomy" id="2842357"/>
    <lineage>
        <taxon>Bacteria</taxon>
        <taxon>Pseudomonadati</taxon>
        <taxon>Pseudomonadota</taxon>
        <taxon>Gammaproteobacteria</taxon>
        <taxon>Pseudomonadales</taxon>
        <taxon>Pseudomonadaceae</taxon>
        <taxon>Pseudomonas</taxon>
    </lineage>
</organism>
<feature type="transmembrane region" description="Helical" evidence="5">
    <location>
        <begin position="237"/>
        <end position="258"/>
    </location>
</feature>
<feature type="transmembrane region" description="Helical" evidence="5">
    <location>
        <begin position="129"/>
        <end position="148"/>
    </location>
</feature>